<sequence>MAGWAWNVRSPAAKDGCHGRQEARAREYSTLTEEDRDKKKAVGNWMSSPRTPGDGQGGGVTDGSKSNFDFEGATDVSGSSESETSTEEVAAGNVLGPIAEEQAVGQDDEAPGAEAATVLVGEAPERPDLRMGAEAQGRASLLETSRGRRALDASLRELVQGAPAVVGGGPIGVCAIVNPPYEGIAAIDKALGVGAGTIMCVGVGTDGTGRDMTAVVCTGTLCIGAAFGVGTPVAATVPAAPPRYCCSACRRSPPSAAQTPPAGSLATPCSQLDTLGQPHLTYVAPVPCLPPSAEDPGMPVGACSKPASIPAPAIPRSDSRSTRESHPTVPARYLPSKWYSRGPTVQQGGGTSLPPPTAGGTGQVPHTSSAAAQAYQAASTAWPVSQPVVSAQPTVATLPTQSAPAPGNVNPSAEAYLGSLLRQALQQYLGGAAGTVAATGVPTPNAAPMQSVPVQTTAVMSRPVPSVPTPTHMMVPAPTPSALSMAAIPS</sequence>
<accession>G4Z269</accession>
<feature type="compositionally biased region" description="Basic and acidic residues" evidence="1">
    <location>
        <begin position="15"/>
        <end position="40"/>
    </location>
</feature>
<feature type="compositionally biased region" description="Low complexity" evidence="1">
    <location>
        <begin position="76"/>
        <end position="89"/>
    </location>
</feature>
<dbReference type="KEGG" id="psoj:PHYSODRAFT_329355"/>
<feature type="compositionally biased region" description="Basic and acidic residues" evidence="1">
    <location>
        <begin position="317"/>
        <end position="326"/>
    </location>
</feature>
<dbReference type="AlphaFoldDB" id="G4Z269"/>
<keyword evidence="3" id="KW-1185">Reference proteome</keyword>
<dbReference type="RefSeq" id="XP_009524121.1">
    <property type="nucleotide sequence ID" value="XM_009525826.1"/>
</dbReference>
<feature type="region of interest" description="Disordered" evidence="1">
    <location>
        <begin position="1"/>
        <end position="89"/>
    </location>
</feature>
<dbReference type="InParanoid" id="G4Z269"/>
<proteinExistence type="predicted"/>
<feature type="non-terminal residue" evidence="2">
    <location>
        <position position="490"/>
    </location>
</feature>
<feature type="region of interest" description="Disordered" evidence="1">
    <location>
        <begin position="309"/>
        <end position="372"/>
    </location>
</feature>
<dbReference type="GeneID" id="20645937"/>
<dbReference type="EMBL" id="JH159153">
    <property type="protein sequence ID" value="EGZ21404.1"/>
    <property type="molecule type" value="Genomic_DNA"/>
</dbReference>
<reference evidence="2 3" key="1">
    <citation type="journal article" date="2006" name="Science">
        <title>Phytophthora genome sequences uncover evolutionary origins and mechanisms of pathogenesis.</title>
        <authorList>
            <person name="Tyler B.M."/>
            <person name="Tripathy S."/>
            <person name="Zhang X."/>
            <person name="Dehal P."/>
            <person name="Jiang R.H."/>
            <person name="Aerts A."/>
            <person name="Arredondo F.D."/>
            <person name="Baxter L."/>
            <person name="Bensasson D."/>
            <person name="Beynon J.L."/>
            <person name="Chapman J."/>
            <person name="Damasceno C.M."/>
            <person name="Dorrance A.E."/>
            <person name="Dou D."/>
            <person name="Dickerman A.W."/>
            <person name="Dubchak I.L."/>
            <person name="Garbelotto M."/>
            <person name="Gijzen M."/>
            <person name="Gordon S.G."/>
            <person name="Govers F."/>
            <person name="Grunwald N.J."/>
            <person name="Huang W."/>
            <person name="Ivors K.L."/>
            <person name="Jones R.W."/>
            <person name="Kamoun S."/>
            <person name="Krampis K."/>
            <person name="Lamour K.H."/>
            <person name="Lee M.K."/>
            <person name="McDonald W.H."/>
            <person name="Medina M."/>
            <person name="Meijer H.J."/>
            <person name="Nordberg E.K."/>
            <person name="Maclean D.J."/>
            <person name="Ospina-Giraldo M.D."/>
            <person name="Morris P.F."/>
            <person name="Phuntumart V."/>
            <person name="Putnam N.H."/>
            <person name="Rash S."/>
            <person name="Rose J.K."/>
            <person name="Sakihama Y."/>
            <person name="Salamov A.A."/>
            <person name="Savidor A."/>
            <person name="Scheuring C.F."/>
            <person name="Smith B.M."/>
            <person name="Sobral B.W."/>
            <person name="Terry A."/>
            <person name="Torto-Alalibo T.A."/>
            <person name="Win J."/>
            <person name="Xu Z."/>
            <person name="Zhang H."/>
            <person name="Grigoriev I.V."/>
            <person name="Rokhsar D.S."/>
            <person name="Boore J.L."/>
        </authorList>
    </citation>
    <scope>NUCLEOTIDE SEQUENCE [LARGE SCALE GENOMIC DNA]</scope>
    <source>
        <strain evidence="2 3">P6497</strain>
    </source>
</reference>
<protein>
    <submittedName>
        <fullName evidence="2">Uncharacterized protein</fullName>
    </submittedName>
</protein>
<evidence type="ECO:0000313" key="3">
    <source>
        <dbReference type="Proteomes" id="UP000002640"/>
    </source>
</evidence>
<dbReference type="Proteomes" id="UP000002640">
    <property type="component" value="Unassembled WGS sequence"/>
</dbReference>
<organism evidence="2 3">
    <name type="scientific">Phytophthora sojae (strain P6497)</name>
    <name type="common">Soybean stem and root rot agent</name>
    <name type="synonym">Phytophthora megasperma f. sp. glycines</name>
    <dbReference type="NCBI Taxonomy" id="1094619"/>
    <lineage>
        <taxon>Eukaryota</taxon>
        <taxon>Sar</taxon>
        <taxon>Stramenopiles</taxon>
        <taxon>Oomycota</taxon>
        <taxon>Peronosporomycetes</taxon>
        <taxon>Peronosporales</taxon>
        <taxon>Peronosporaceae</taxon>
        <taxon>Phytophthora</taxon>
    </lineage>
</organism>
<gene>
    <name evidence="2" type="ORF">PHYSODRAFT_329355</name>
</gene>
<evidence type="ECO:0000256" key="1">
    <source>
        <dbReference type="SAM" id="MobiDB-lite"/>
    </source>
</evidence>
<name>G4Z269_PHYSP</name>
<evidence type="ECO:0000313" key="2">
    <source>
        <dbReference type="EMBL" id="EGZ21404.1"/>
    </source>
</evidence>